<feature type="compositionally biased region" description="Basic and acidic residues" evidence="2">
    <location>
        <begin position="1176"/>
        <end position="1200"/>
    </location>
</feature>
<feature type="region of interest" description="Disordered" evidence="2">
    <location>
        <begin position="1138"/>
        <end position="1236"/>
    </location>
</feature>
<evidence type="ECO:0000313" key="5">
    <source>
        <dbReference type="Proteomes" id="UP001295684"/>
    </source>
</evidence>
<keyword evidence="5" id="KW-1185">Reference proteome</keyword>
<protein>
    <recommendedName>
        <fullName evidence="6">Transmembrane protein</fullName>
    </recommendedName>
</protein>
<feature type="transmembrane region" description="Helical" evidence="3">
    <location>
        <begin position="404"/>
        <end position="426"/>
    </location>
</feature>
<feature type="region of interest" description="Disordered" evidence="2">
    <location>
        <begin position="1088"/>
        <end position="1112"/>
    </location>
</feature>
<evidence type="ECO:0008006" key="6">
    <source>
        <dbReference type="Google" id="ProtNLM"/>
    </source>
</evidence>
<feature type="region of interest" description="Disordered" evidence="2">
    <location>
        <begin position="756"/>
        <end position="810"/>
    </location>
</feature>
<comment type="caution">
    <text evidence="4">The sequence shown here is derived from an EMBL/GenBank/DDBJ whole genome shotgun (WGS) entry which is preliminary data.</text>
</comment>
<dbReference type="AlphaFoldDB" id="A0AAD1UIQ7"/>
<evidence type="ECO:0000256" key="2">
    <source>
        <dbReference type="SAM" id="MobiDB-lite"/>
    </source>
</evidence>
<feature type="compositionally biased region" description="Polar residues" evidence="2">
    <location>
        <begin position="1226"/>
        <end position="1236"/>
    </location>
</feature>
<dbReference type="Proteomes" id="UP001295684">
    <property type="component" value="Unassembled WGS sequence"/>
</dbReference>
<feature type="region of interest" description="Disordered" evidence="2">
    <location>
        <begin position="901"/>
        <end position="1032"/>
    </location>
</feature>
<dbReference type="EMBL" id="CAMPGE010010661">
    <property type="protein sequence ID" value="CAI2369509.1"/>
    <property type="molecule type" value="Genomic_DNA"/>
</dbReference>
<proteinExistence type="predicted"/>
<keyword evidence="3" id="KW-0472">Membrane</keyword>
<reference evidence="4" key="1">
    <citation type="submission" date="2023-07" db="EMBL/GenBank/DDBJ databases">
        <authorList>
            <consortium name="AG Swart"/>
            <person name="Singh M."/>
            <person name="Singh A."/>
            <person name="Seah K."/>
            <person name="Emmerich C."/>
        </authorList>
    </citation>
    <scope>NUCLEOTIDE SEQUENCE</scope>
    <source>
        <strain evidence="4">DP1</strain>
    </source>
</reference>
<evidence type="ECO:0000256" key="1">
    <source>
        <dbReference type="SAM" id="Coils"/>
    </source>
</evidence>
<feature type="region of interest" description="Disordered" evidence="2">
    <location>
        <begin position="296"/>
        <end position="367"/>
    </location>
</feature>
<feature type="transmembrane region" description="Helical" evidence="3">
    <location>
        <begin position="6"/>
        <end position="31"/>
    </location>
</feature>
<feature type="compositionally biased region" description="Polar residues" evidence="2">
    <location>
        <begin position="339"/>
        <end position="362"/>
    </location>
</feature>
<organism evidence="4 5">
    <name type="scientific">Euplotes crassus</name>
    <dbReference type="NCBI Taxonomy" id="5936"/>
    <lineage>
        <taxon>Eukaryota</taxon>
        <taxon>Sar</taxon>
        <taxon>Alveolata</taxon>
        <taxon>Ciliophora</taxon>
        <taxon>Intramacronucleata</taxon>
        <taxon>Spirotrichea</taxon>
        <taxon>Hypotrichia</taxon>
        <taxon>Euplotida</taxon>
        <taxon>Euplotidae</taxon>
        <taxon>Moneuplotes</taxon>
    </lineage>
</organism>
<feature type="compositionally biased region" description="Polar residues" evidence="2">
    <location>
        <begin position="1142"/>
        <end position="1153"/>
    </location>
</feature>
<feature type="transmembrane region" description="Helical" evidence="3">
    <location>
        <begin position="183"/>
        <end position="206"/>
    </location>
</feature>
<feature type="compositionally biased region" description="Basic and acidic residues" evidence="2">
    <location>
        <begin position="321"/>
        <end position="333"/>
    </location>
</feature>
<evidence type="ECO:0000313" key="4">
    <source>
        <dbReference type="EMBL" id="CAI2369509.1"/>
    </source>
</evidence>
<feature type="compositionally biased region" description="Basic and acidic residues" evidence="2">
    <location>
        <begin position="250"/>
        <end position="268"/>
    </location>
</feature>
<feature type="compositionally biased region" description="Polar residues" evidence="2">
    <location>
        <begin position="901"/>
        <end position="910"/>
    </location>
</feature>
<feature type="compositionally biased region" description="Polar residues" evidence="2">
    <location>
        <begin position="310"/>
        <end position="320"/>
    </location>
</feature>
<accession>A0AAD1UIQ7</accession>
<feature type="compositionally biased region" description="Basic residues" evidence="2">
    <location>
        <begin position="985"/>
        <end position="999"/>
    </location>
</feature>
<feature type="compositionally biased region" description="Basic and acidic residues" evidence="2">
    <location>
        <begin position="1003"/>
        <end position="1012"/>
    </location>
</feature>
<keyword evidence="1" id="KW-0175">Coiled coil</keyword>
<feature type="compositionally biased region" description="Basic residues" evidence="2">
    <location>
        <begin position="784"/>
        <end position="797"/>
    </location>
</feature>
<feature type="compositionally biased region" description="Basic residues" evidence="2">
    <location>
        <begin position="917"/>
        <end position="932"/>
    </location>
</feature>
<feature type="coiled-coil region" evidence="1">
    <location>
        <begin position="546"/>
        <end position="573"/>
    </location>
</feature>
<feature type="compositionally biased region" description="Polar residues" evidence="2">
    <location>
        <begin position="933"/>
        <end position="966"/>
    </location>
</feature>
<feature type="region of interest" description="Disordered" evidence="2">
    <location>
        <begin position="250"/>
        <end position="269"/>
    </location>
</feature>
<gene>
    <name evidence="4" type="ORF">ECRASSUSDP1_LOCUS10810</name>
</gene>
<sequence length="1236" mass="142480">MASSSQSFSFAGVCLLLISVTLIVLFMYLLAINMKYIKELSYKIKIIIRAAFEKDSPLHKYKKKIEKSKLDETFIENIDEEAPKENINPQEVIKILKSMADKGRSAKFCDILRLVMEKYNHLLMWPFTRKSEYKKYDLLRPLSRFYNLLNITGLLIIWTVVVFLVAATYTYQTSIDKMSLTSLLLIIFLVPLLCSPIIIICIHLFYRIYMDTIKKVFSQAYHPEKYMKEEQEQENSIICAVPVQNQQKSESDMFEEVKDPNSNHDHSDIFQYEGGEECKSYGDSQDQSDRVVFPSINHETQRGFVPETDQIYNSESSSEPKQMKETKIRRITDNDSISDESNPNLQNGSNQSSLQKQGNSNSEDGDEDLSVYEVQSDDDTNQEAKINVGLMESESRSNENLKTILIFIGLFSILAFAVAICCHVAFNLSSSVTTLCILIIVCELLDLLVFRNIYCLIISIFLWCKKRKHEKKLQKYLEIVIQKYLSEKWDKNAPLGGFNFKNKRQALKDGQFDSENNFIGGEKGFIKNLEHENGRDITNFQFDETNENAMKLREDAEARRQALLLKMRSTNNSNAFTETESKAMTRRKNLKDPDGVLGINDDMSDLDRPAFQRQLNKDEIDRILAENPEIADEFDNERQRWLEFGEEDNNNINPLSDYNTLLVSKMQKGYDKKADGMIDDFRKKEFNSKLAKIEEERINDLDDLEMDKLEMQGKAVAFQNSEGIVVRKKIKKKRKGKGKKKGKMFVLDTPYGRAKYYKRPPSPEAIDEEENVIPESNCQSKKLEKAKKKTKKGKKDKKTNPKEKSFDTISGSSAVEGDTIMFETGLGPQKVDDSGIDGVEERDMVVYDKDDMTNFSRSYGLNKMQSRLSLMNWAKSQEKLSTGEIGGDSDEDQVAQFQTNTNFGFNSMNSPEPKAKLIQKKPKRKRKKRKTKSISVNSFRRGNQLTSRSVLSSIDSRNYDSENNYSSEEDNPNDRSGLLSFVVGKTRKKKGKIKKKNKWVKGSQHEKNEGRKSFRQTTNLSKNEKDQNTKKSKALSYEDDVFWLSLCRVPPKRFKDVYQEDNENFQEERPIRRPKPMKLPSEYTLSPNFTSASKPPLDKPAQRSLNFNKPSDERIQKRLNKFAENDEDKKFSLHDYDLESPIQESPNEVGDTSSLEEHGEDISKPMFQRNNIIKSPSEDTEKQPKRELLFSMNKDFHMNTEKLQSVDSRTHSKDGSRAGSKGRTYIGQNAIFSQKF</sequence>
<keyword evidence="3" id="KW-1133">Transmembrane helix</keyword>
<name>A0AAD1UIQ7_EUPCR</name>
<keyword evidence="3" id="KW-0812">Transmembrane</keyword>
<feature type="transmembrane region" description="Helical" evidence="3">
    <location>
        <begin position="145"/>
        <end position="171"/>
    </location>
</feature>
<evidence type="ECO:0000256" key="3">
    <source>
        <dbReference type="SAM" id="Phobius"/>
    </source>
</evidence>